<feature type="domain" description="DM10" evidence="9">
    <location>
        <begin position="417"/>
        <end position="521"/>
    </location>
</feature>
<keyword evidence="3" id="KW-0677">Repeat</keyword>
<dbReference type="PROSITE" id="PS50222">
    <property type="entry name" value="EF_HAND_2"/>
    <property type="match status" value="1"/>
</dbReference>
<dbReference type="AlphaFoldDB" id="A0A813M6J2"/>
<dbReference type="GO" id="GO:0005930">
    <property type="term" value="C:axoneme"/>
    <property type="evidence" value="ECO:0007669"/>
    <property type="project" value="TreeGrafter"/>
</dbReference>
<dbReference type="PANTHER" id="PTHR12086">
    <property type="entry name" value="EF-HAND DOMAIN C-TERMINAL CONTAINING PROTEIN"/>
    <property type="match status" value="1"/>
</dbReference>
<dbReference type="PANTHER" id="PTHR12086:SF9">
    <property type="entry name" value="EF-HAND DOMAIN-CONTAINING PROTEIN 1"/>
    <property type="match status" value="1"/>
</dbReference>
<evidence type="ECO:0000256" key="6">
    <source>
        <dbReference type="ARBA" id="ARBA00023212"/>
    </source>
</evidence>
<dbReference type="GO" id="GO:0072686">
    <property type="term" value="C:mitotic spindle"/>
    <property type="evidence" value="ECO:0007669"/>
    <property type="project" value="TreeGrafter"/>
</dbReference>
<dbReference type="SMART" id="SM00676">
    <property type="entry name" value="DM10"/>
    <property type="match status" value="3"/>
</dbReference>
<dbReference type="GO" id="GO:0043014">
    <property type="term" value="F:alpha-tubulin binding"/>
    <property type="evidence" value="ECO:0007669"/>
    <property type="project" value="TreeGrafter"/>
</dbReference>
<dbReference type="PROSITE" id="PS51336">
    <property type="entry name" value="DM10"/>
    <property type="match status" value="3"/>
</dbReference>
<dbReference type="GO" id="GO:0000281">
    <property type="term" value="P:mitotic cytokinesis"/>
    <property type="evidence" value="ECO:0007669"/>
    <property type="project" value="TreeGrafter"/>
</dbReference>
<keyword evidence="11" id="KW-1185">Reference proteome</keyword>
<evidence type="ECO:0000259" key="9">
    <source>
        <dbReference type="PROSITE" id="PS51336"/>
    </source>
</evidence>
<evidence type="ECO:0000313" key="10">
    <source>
        <dbReference type="EMBL" id="CAF0712493.1"/>
    </source>
</evidence>
<proteinExistence type="predicted"/>
<feature type="domain" description="EF-hand" evidence="8">
    <location>
        <begin position="577"/>
        <end position="612"/>
    </location>
</feature>
<dbReference type="Pfam" id="PF13499">
    <property type="entry name" value="EF-hand_7"/>
    <property type="match status" value="1"/>
</dbReference>
<dbReference type="GO" id="GO:0060285">
    <property type="term" value="P:cilium-dependent cell motility"/>
    <property type="evidence" value="ECO:0007669"/>
    <property type="project" value="TreeGrafter"/>
</dbReference>
<keyword evidence="4" id="KW-0282">Flagellum</keyword>
<gene>
    <name evidence="10" type="ORF">OXX778_LOCUS1221</name>
</gene>
<name>A0A813M6J2_9BILA</name>
<dbReference type="InterPro" id="IPR006602">
    <property type="entry name" value="DM10_dom"/>
</dbReference>
<dbReference type="Gene3D" id="2.30.29.170">
    <property type="match status" value="3"/>
</dbReference>
<feature type="domain" description="DM10" evidence="9">
    <location>
        <begin position="88"/>
        <end position="193"/>
    </location>
</feature>
<dbReference type="InterPro" id="IPR002048">
    <property type="entry name" value="EF_hand_dom"/>
</dbReference>
<dbReference type="CDD" id="cd00051">
    <property type="entry name" value="EFh"/>
    <property type="match status" value="1"/>
</dbReference>
<dbReference type="EMBL" id="CAJNOC010000074">
    <property type="protein sequence ID" value="CAF0712493.1"/>
    <property type="molecule type" value="Genomic_DNA"/>
</dbReference>
<dbReference type="Pfam" id="PF06565">
    <property type="entry name" value="DM10_dom"/>
    <property type="match status" value="3"/>
</dbReference>
<evidence type="ECO:0000256" key="4">
    <source>
        <dbReference type="ARBA" id="ARBA00022846"/>
    </source>
</evidence>
<evidence type="ECO:0000313" key="11">
    <source>
        <dbReference type="Proteomes" id="UP000663879"/>
    </source>
</evidence>
<evidence type="ECO:0000259" key="8">
    <source>
        <dbReference type="PROSITE" id="PS50222"/>
    </source>
</evidence>
<keyword evidence="6" id="KW-0206">Cytoskeleton</keyword>
<comment type="caution">
    <text evidence="10">The sequence shown here is derived from an EMBL/GenBank/DDBJ whole genome shotgun (WGS) entry which is preliminary data.</text>
</comment>
<dbReference type="Gene3D" id="1.10.238.10">
    <property type="entry name" value="EF-hand"/>
    <property type="match status" value="1"/>
</dbReference>
<dbReference type="SMART" id="SM00054">
    <property type="entry name" value="EFh"/>
    <property type="match status" value="1"/>
</dbReference>
<reference evidence="10" key="1">
    <citation type="submission" date="2021-02" db="EMBL/GenBank/DDBJ databases">
        <authorList>
            <person name="Nowell W R."/>
        </authorList>
    </citation>
    <scope>NUCLEOTIDE SEQUENCE</scope>
    <source>
        <strain evidence="10">Ploen Becks lab</strain>
    </source>
</reference>
<comment type="subcellular location">
    <subcellularLocation>
        <location evidence="1">Cytoplasm</location>
        <location evidence="1">Cytoskeleton</location>
        <location evidence="1">Flagellum axoneme</location>
    </subcellularLocation>
</comment>
<dbReference type="SUPFAM" id="SSF47473">
    <property type="entry name" value="EF-hand"/>
    <property type="match status" value="1"/>
</dbReference>
<evidence type="ECO:0000256" key="5">
    <source>
        <dbReference type="ARBA" id="ARBA00023069"/>
    </source>
</evidence>
<evidence type="ECO:0000256" key="3">
    <source>
        <dbReference type="ARBA" id="ARBA00022737"/>
    </source>
</evidence>
<dbReference type="GO" id="GO:0007052">
    <property type="term" value="P:mitotic spindle organization"/>
    <property type="evidence" value="ECO:0007669"/>
    <property type="project" value="TreeGrafter"/>
</dbReference>
<keyword evidence="2" id="KW-0963">Cytoplasm</keyword>
<dbReference type="FunFam" id="2.30.29.170:FF:000002">
    <property type="entry name" value="EF-hand domain (C-terminal) containing 1"/>
    <property type="match status" value="1"/>
</dbReference>
<keyword evidence="7" id="KW-0966">Cell projection</keyword>
<dbReference type="OrthoDB" id="10255210at2759"/>
<dbReference type="FunFam" id="2.30.29.170:FF:000001">
    <property type="entry name" value="EF-hand domain containing 1"/>
    <property type="match status" value="1"/>
</dbReference>
<dbReference type="FunFam" id="2.30.29.170:FF:000004">
    <property type="entry name" value="EF-hand domain containing 2"/>
    <property type="match status" value="1"/>
</dbReference>
<evidence type="ECO:0000256" key="7">
    <source>
        <dbReference type="ARBA" id="ARBA00023273"/>
    </source>
</evidence>
<evidence type="ECO:0000256" key="1">
    <source>
        <dbReference type="ARBA" id="ARBA00004611"/>
    </source>
</evidence>
<dbReference type="InterPro" id="IPR011992">
    <property type="entry name" value="EF-hand-dom_pair"/>
</dbReference>
<accession>A0A813M6J2</accession>
<evidence type="ECO:0000256" key="2">
    <source>
        <dbReference type="ARBA" id="ARBA00022490"/>
    </source>
</evidence>
<organism evidence="10 11">
    <name type="scientific">Brachionus calyciflorus</name>
    <dbReference type="NCBI Taxonomy" id="104777"/>
    <lineage>
        <taxon>Eukaryota</taxon>
        <taxon>Metazoa</taxon>
        <taxon>Spiralia</taxon>
        <taxon>Gnathifera</taxon>
        <taxon>Rotifera</taxon>
        <taxon>Eurotatoria</taxon>
        <taxon>Monogononta</taxon>
        <taxon>Pseudotrocha</taxon>
        <taxon>Ploima</taxon>
        <taxon>Brachionidae</taxon>
        <taxon>Brachionus</taxon>
    </lineage>
</organism>
<keyword evidence="5" id="KW-0969">Cilium</keyword>
<sequence length="643" mass="74963">MNGLPFLPGNNFRDPTKQNFHITQTLGYKNGHRIPKHPEFGPGGDRLNFNQLSETELALLENYKPSLIYGRAKPEAPDNFVPATVAYDKKVLRFFGYFKQTVHESPSEFFRVRPVTILYYLEDDSMQVFEDPVENSGIPQGKLIRRHKFPKNDQGQTFSWKDLNLGQNLSIYGHTFRICDCDEFTTKWLESEGLIVNPPESIPKDPYIESRRKASELKTYKTKTDYDKLRQFIEMDRKVLRFYAVWDDRANAFGELRPFIIHYYLVDDTLEVREVHKANDGRDPFPVLIKRQKVPKNRYNVKSTFSSIYLELSNEEIKDYFRPHDFGMGQVANIYGRNFTIYDMDNFTKAFYYQNMGVSDFAPLRDENVLGTKNQPYAKMEIPPYNGYGSLEDSLQNCLHLVPEPPKKDYIKLLENQHKVLRYEALMETTRLEDQGRKFIISYRLSDDSVGIYEPPMRNSGVIGGKFLEFSRVARPGSTPDSPKFYGPQDFYIGAVINIFKHKFRIVGADLFVLKFAEEHADQFPREAIESLRAHLGNITGRVDAKERNTINIKRRPGDFDKIYNEIKNKLKASRITNAEELRQMFLKYDTDRTGYISKENIKDLFRKVTLPLDDDIIDTMMMEAGSNENGKINLYNFVKFFE</sequence>
<dbReference type="GO" id="GO:0005509">
    <property type="term" value="F:calcium ion binding"/>
    <property type="evidence" value="ECO:0007669"/>
    <property type="project" value="InterPro"/>
</dbReference>
<dbReference type="Proteomes" id="UP000663879">
    <property type="component" value="Unassembled WGS sequence"/>
</dbReference>
<protein>
    <submittedName>
        <fullName evidence="10">Uncharacterized protein</fullName>
    </submittedName>
</protein>
<dbReference type="InterPro" id="IPR040193">
    <property type="entry name" value="EFHC1/EFHC2/EFHB"/>
</dbReference>
<feature type="domain" description="DM10" evidence="9">
    <location>
        <begin position="236"/>
        <end position="356"/>
    </location>
</feature>